<dbReference type="RefSeq" id="WP_040090997.1">
    <property type="nucleotide sequence ID" value="NZ_BFZV01000049.1"/>
</dbReference>
<dbReference type="AlphaFoldDB" id="A0A0B0VRA8"/>
<organism evidence="1 2">
    <name type="scientific">Escherichia coli</name>
    <dbReference type="NCBI Taxonomy" id="562"/>
    <lineage>
        <taxon>Bacteria</taxon>
        <taxon>Pseudomonadati</taxon>
        <taxon>Pseudomonadota</taxon>
        <taxon>Gammaproteobacteria</taxon>
        <taxon>Enterobacterales</taxon>
        <taxon>Enterobacteriaceae</taxon>
        <taxon>Escherichia</taxon>
    </lineage>
</organism>
<dbReference type="EMBL" id="LGZN01000105">
    <property type="protein sequence ID" value="KNF61435.1"/>
    <property type="molecule type" value="Genomic_DNA"/>
</dbReference>
<comment type="caution">
    <text evidence="1">The sequence shown here is derived from an EMBL/GenBank/DDBJ whole genome shotgun (WGS) entry which is preliminary data.</text>
</comment>
<dbReference type="PATRIC" id="fig|562.7396.peg.243"/>
<dbReference type="Proteomes" id="UP000037564">
    <property type="component" value="Unassembled WGS sequence"/>
</dbReference>
<proteinExistence type="predicted"/>
<gene>
    <name evidence="1" type="ORF">WR15_26615</name>
</gene>
<sequence length="342" mass="37419">MIIGNEVVDLAPLFELNDSLNYLLSTLDFTDPVPVESHKVAVSQLIESNESLFNHPTSRFSSEHNVTKRENGEEWLIEIPYFLREDLIKPQDVQGKRKAGSSIEETLPDLYAEYIAKHNVAFQRTKESILAASLFSGKTHTPKTDDVLIDYSTLFGVSPMTATVDASSTNTMTVFKQFDQMHTDMIAKAQSQAATIERVVVFCKPAAFNAIRYSVGMVNAFQYASPVDDANVVFNVRSLLPGVTTFTIPGTNIDLIKVTDPLLLAHMTADAVAVPKFAKGGGVYQAIYGAPSSSFDLLSQGAKEYYSYAFESNRGDAVHVVTENSSLVVNHGVGFSVQITVA</sequence>
<evidence type="ECO:0000313" key="1">
    <source>
        <dbReference type="EMBL" id="KNF61435.1"/>
    </source>
</evidence>
<accession>A0A0B0VRA8</accession>
<dbReference type="InterPro" id="IPR005564">
    <property type="entry name" value="Major_capsid_GpE"/>
</dbReference>
<dbReference type="Pfam" id="PF03864">
    <property type="entry name" value="Phage_cap_E"/>
    <property type="match status" value="1"/>
</dbReference>
<name>A0A0B0VRA8_ECOLX</name>
<evidence type="ECO:0000313" key="2">
    <source>
        <dbReference type="Proteomes" id="UP000037564"/>
    </source>
</evidence>
<protein>
    <submittedName>
        <fullName evidence="1">Phage major capsid E family protein</fullName>
    </submittedName>
</protein>
<reference evidence="1 2" key="1">
    <citation type="submission" date="2015-07" db="EMBL/GenBank/DDBJ databases">
        <title>Genome sequences of 64 non-O157:H7 Shiga toxin-producing Escherichia coli strains.</title>
        <authorList>
            <person name="Gonzalez-Escalona N."/>
            <person name="Toro M."/>
            <person name="Timme R."/>
            <person name="Payne J."/>
        </authorList>
    </citation>
    <scope>NUCLEOTIDE SEQUENCE [LARGE SCALE GENOMIC DNA]</scope>
    <source>
        <strain evidence="1 2">CFSAN026843</strain>
    </source>
</reference>